<dbReference type="Pfam" id="PF00226">
    <property type="entry name" value="DnaJ"/>
    <property type="match status" value="1"/>
</dbReference>
<dbReference type="PROSITE" id="PS50076">
    <property type="entry name" value="DNAJ_2"/>
    <property type="match status" value="1"/>
</dbReference>
<dbReference type="CDD" id="cd10747">
    <property type="entry name" value="DnaJ_C"/>
    <property type="match status" value="1"/>
</dbReference>
<dbReference type="RefSeq" id="WP_018081959.1">
    <property type="nucleotide sequence ID" value="NZ_AQWM01000009.1"/>
</dbReference>
<dbReference type="InterPro" id="IPR036869">
    <property type="entry name" value="J_dom_sf"/>
</dbReference>
<evidence type="ECO:0000256" key="1">
    <source>
        <dbReference type="ARBA" id="ARBA00023186"/>
    </source>
</evidence>
<dbReference type="Gene3D" id="2.60.260.20">
    <property type="entry name" value="Urease metallochaperone UreE, N-terminal domain"/>
    <property type="match status" value="2"/>
</dbReference>
<dbReference type="Pfam" id="PF01556">
    <property type="entry name" value="DnaJ_C"/>
    <property type="match status" value="1"/>
</dbReference>
<dbReference type="GO" id="GO:0005737">
    <property type="term" value="C:cytoplasm"/>
    <property type="evidence" value="ECO:0007669"/>
    <property type="project" value="TreeGrafter"/>
</dbReference>
<name>V4PNZ3_9CAUL</name>
<dbReference type="InterPro" id="IPR002939">
    <property type="entry name" value="DnaJ_C"/>
</dbReference>
<dbReference type="Proteomes" id="UP000017837">
    <property type="component" value="Unassembled WGS sequence"/>
</dbReference>
<dbReference type="PROSITE" id="PS00636">
    <property type="entry name" value="DNAJ_1"/>
    <property type="match status" value="1"/>
</dbReference>
<evidence type="ECO:0000256" key="2">
    <source>
        <dbReference type="SAM" id="MobiDB-lite"/>
    </source>
</evidence>
<feature type="region of interest" description="Disordered" evidence="2">
    <location>
        <begin position="179"/>
        <end position="204"/>
    </location>
</feature>
<dbReference type="GO" id="GO:0051082">
    <property type="term" value="F:unfolded protein binding"/>
    <property type="evidence" value="ECO:0007669"/>
    <property type="project" value="InterPro"/>
</dbReference>
<dbReference type="SUPFAM" id="SSF49493">
    <property type="entry name" value="HSP40/DnaJ peptide-binding domain"/>
    <property type="match status" value="2"/>
</dbReference>
<dbReference type="eggNOG" id="COG0484">
    <property type="taxonomic scope" value="Bacteria"/>
</dbReference>
<dbReference type="CDD" id="cd06257">
    <property type="entry name" value="DnaJ"/>
    <property type="match status" value="1"/>
</dbReference>
<dbReference type="AlphaFoldDB" id="V4PNZ3"/>
<proteinExistence type="predicted"/>
<organism evidence="4 5">
    <name type="scientific">Asticcacaulis benevestitus DSM 16100 = ATCC BAA-896</name>
    <dbReference type="NCBI Taxonomy" id="1121022"/>
    <lineage>
        <taxon>Bacteria</taxon>
        <taxon>Pseudomonadati</taxon>
        <taxon>Pseudomonadota</taxon>
        <taxon>Alphaproteobacteria</taxon>
        <taxon>Caulobacterales</taxon>
        <taxon>Caulobacteraceae</taxon>
        <taxon>Asticcacaulis</taxon>
    </lineage>
</organism>
<dbReference type="InterPro" id="IPR001623">
    <property type="entry name" value="DnaJ_domain"/>
</dbReference>
<dbReference type="Gene3D" id="1.10.287.110">
    <property type="entry name" value="DnaJ domain"/>
    <property type="match status" value="1"/>
</dbReference>
<keyword evidence="1" id="KW-0143">Chaperone</keyword>
<sequence>MANDPYSELGVKKGASDAEIQKAFRKLAKELHPDTNRDNKVAEERFKRVTAAYDFLKDADKRKKFDLGEMDADGREIHRGFSGGGARAGGSPFGAGAGRSTQFEGMDMDDIMSMFGGGLGGGAGARGGGPFGFGGAERQAPPAKGHDIKIKLDIDLLDTIVGNTRRVLLSDGRTVDVNIPKGSRDGQTLRLKGQGGASPSGRGAHGDALVELRLKAHPVFRMDGNDLHMDLFVSLPDAIMGGKVQAPTPDGPVSVNLAKGSNSGAILRLKGRGAFDAKDGSRGDLFAHVVLAMPDKGLDGMPEDLRTEFVSLLERWRDQADYTPTVSARRK</sequence>
<protein>
    <submittedName>
        <fullName evidence="4">Molecular chaperone DnaJ</fullName>
    </submittedName>
</protein>
<dbReference type="SMART" id="SM00271">
    <property type="entry name" value="DnaJ"/>
    <property type="match status" value="1"/>
</dbReference>
<feature type="domain" description="J" evidence="3">
    <location>
        <begin position="4"/>
        <end position="69"/>
    </location>
</feature>
<dbReference type="PATRIC" id="fig|1121022.4.peg.2989"/>
<dbReference type="SUPFAM" id="SSF46565">
    <property type="entry name" value="Chaperone J-domain"/>
    <property type="match status" value="1"/>
</dbReference>
<comment type="caution">
    <text evidence="4">The sequence shown here is derived from an EMBL/GenBank/DDBJ whole genome shotgun (WGS) entry which is preliminary data.</text>
</comment>
<dbReference type="PRINTS" id="PR00625">
    <property type="entry name" value="JDOMAIN"/>
</dbReference>
<keyword evidence="5" id="KW-1185">Reference proteome</keyword>
<dbReference type="InterPro" id="IPR008971">
    <property type="entry name" value="HSP40/DnaJ_pept-bd"/>
</dbReference>
<dbReference type="STRING" id="1121022.GCA_000376105_02292"/>
<dbReference type="PANTHER" id="PTHR43096">
    <property type="entry name" value="DNAJ HOMOLOG 1, MITOCHONDRIAL-RELATED"/>
    <property type="match status" value="1"/>
</dbReference>
<dbReference type="EMBL" id="AWGB01000032">
    <property type="protein sequence ID" value="ESQ89034.1"/>
    <property type="molecule type" value="Genomic_DNA"/>
</dbReference>
<evidence type="ECO:0000313" key="5">
    <source>
        <dbReference type="Proteomes" id="UP000017837"/>
    </source>
</evidence>
<reference evidence="4 5" key="1">
    <citation type="journal article" date="2014" name="Nature">
        <title>Sequential evolution of bacterial morphology by co-option of a developmental regulator.</title>
        <authorList>
            <person name="Jiang C."/>
            <person name="Brown P.J."/>
            <person name="Ducret A."/>
            <person name="Brun Y.V."/>
        </authorList>
    </citation>
    <scope>NUCLEOTIDE SEQUENCE [LARGE SCALE GENOMIC DNA]</scope>
    <source>
        <strain evidence="4 5">DSM 16100</strain>
    </source>
</reference>
<gene>
    <name evidence="4" type="ORF">ABENE_14705</name>
</gene>
<evidence type="ECO:0000259" key="3">
    <source>
        <dbReference type="PROSITE" id="PS50076"/>
    </source>
</evidence>
<dbReference type="OrthoDB" id="9779889at2"/>
<dbReference type="InterPro" id="IPR018253">
    <property type="entry name" value="DnaJ_domain_CS"/>
</dbReference>
<dbReference type="GO" id="GO:0042026">
    <property type="term" value="P:protein refolding"/>
    <property type="evidence" value="ECO:0007669"/>
    <property type="project" value="TreeGrafter"/>
</dbReference>
<evidence type="ECO:0000313" key="4">
    <source>
        <dbReference type="EMBL" id="ESQ89034.1"/>
    </source>
</evidence>
<accession>V4PNZ3</accession>
<dbReference type="PANTHER" id="PTHR43096:SF48">
    <property type="entry name" value="CHAPERONE PROTEIN DNAJ"/>
    <property type="match status" value="1"/>
</dbReference>